<reference evidence="3 4" key="1">
    <citation type="submission" date="2020-07" db="EMBL/GenBank/DDBJ databases">
        <title>Novel species isolated from subtropical streams in China.</title>
        <authorList>
            <person name="Lu H."/>
        </authorList>
    </citation>
    <scope>NUCLEOTIDE SEQUENCE [LARGE SCALE GENOMIC DNA]</scope>
    <source>
        <strain evidence="3 4">LX47W</strain>
    </source>
</reference>
<evidence type="ECO:0000259" key="1">
    <source>
        <dbReference type="Pfam" id="PF09828"/>
    </source>
</evidence>
<feature type="domain" description="ChrB C-terminal" evidence="1">
    <location>
        <begin position="177"/>
        <end position="302"/>
    </location>
</feature>
<comment type="caution">
    <text evidence="3">The sequence shown here is derived from an EMBL/GenBank/DDBJ whole genome shotgun (WGS) entry which is preliminary data.</text>
</comment>
<gene>
    <name evidence="3" type="ORF">H3H39_08420</name>
</gene>
<evidence type="ECO:0000313" key="3">
    <source>
        <dbReference type="EMBL" id="MBA5687076.1"/>
    </source>
</evidence>
<evidence type="ECO:0000259" key="2">
    <source>
        <dbReference type="Pfam" id="PF20229"/>
    </source>
</evidence>
<feature type="domain" description="ChrB N-terminal" evidence="2">
    <location>
        <begin position="18"/>
        <end position="104"/>
    </location>
</feature>
<organism evidence="3 4">
    <name type="scientific">Rugamonas apoptosis</name>
    <dbReference type="NCBI Taxonomy" id="2758570"/>
    <lineage>
        <taxon>Bacteria</taxon>
        <taxon>Pseudomonadati</taxon>
        <taxon>Pseudomonadota</taxon>
        <taxon>Betaproteobacteria</taxon>
        <taxon>Burkholderiales</taxon>
        <taxon>Oxalobacteraceae</taxon>
        <taxon>Telluria group</taxon>
        <taxon>Rugamonas</taxon>
    </lineage>
</organism>
<name>A0A7W2IK77_9BURK</name>
<dbReference type="InterPro" id="IPR046858">
    <property type="entry name" value="ChrB_N"/>
</dbReference>
<dbReference type="EMBL" id="JACEZU010000003">
    <property type="protein sequence ID" value="MBA5687076.1"/>
    <property type="molecule type" value="Genomic_DNA"/>
</dbReference>
<protein>
    <submittedName>
        <fullName evidence="3">Chromate resistance protein</fullName>
    </submittedName>
</protein>
<sequence>MNMLLLILSLPTENAATRMRAWRALRACGAAVLRDGVYLMPARPDCRAALDAIAADVTESGGMAYVMDVTPPPALDVAALFDRGAEHAALMADIGTARARLDESCLPEVLKLARKLRKAFAAIVDIDYFPAGAQARTALALGELELACARLSSPDEPQASECMIARLAVADYQGRTWATRRRPWVDRLACAWLIRRHIDPQAVILWIAAPADCPPDALGFDFDGAAFTHVADRVSFEVLQASFSLDSPALRRLGQLVHYLDVGGVQPPEAAGVESVLAGLRKSIGDDDQLLQAACAVFDGLLLSFQGDTAVQIEETT</sequence>
<dbReference type="RefSeq" id="WP_182152907.1">
    <property type="nucleotide sequence ID" value="NZ_JACEZU010000003.1"/>
</dbReference>
<dbReference type="Pfam" id="PF09828">
    <property type="entry name" value="ChrB_C"/>
    <property type="match status" value="1"/>
</dbReference>
<proteinExistence type="predicted"/>
<accession>A0A7W2IK77</accession>
<dbReference type="AlphaFoldDB" id="A0A7W2IK77"/>
<dbReference type="Proteomes" id="UP000573499">
    <property type="component" value="Unassembled WGS sequence"/>
</dbReference>
<dbReference type="InterPro" id="IPR018634">
    <property type="entry name" value="ChrB_C"/>
</dbReference>
<evidence type="ECO:0000313" key="4">
    <source>
        <dbReference type="Proteomes" id="UP000573499"/>
    </source>
</evidence>
<keyword evidence="4" id="KW-1185">Reference proteome</keyword>
<dbReference type="Pfam" id="PF20229">
    <property type="entry name" value="ChrB_N"/>
    <property type="match status" value="1"/>
</dbReference>